<dbReference type="Proteomes" id="UP000594263">
    <property type="component" value="Unplaced"/>
</dbReference>
<evidence type="ECO:0000256" key="3">
    <source>
        <dbReference type="SAM" id="Phobius"/>
    </source>
</evidence>
<dbReference type="EnsemblPlants" id="Kaladp0006s0045.1.v1.1">
    <property type="protein sequence ID" value="Kaladp0006s0045.1.v1.1"/>
    <property type="gene ID" value="Kaladp0006s0045.v1.1"/>
</dbReference>
<evidence type="ECO:0000313" key="5">
    <source>
        <dbReference type="EnsemblPlants" id="Kaladp0006s0045.1.v1.1"/>
    </source>
</evidence>
<evidence type="ECO:0000256" key="1">
    <source>
        <dbReference type="ARBA" id="ARBA00008042"/>
    </source>
</evidence>
<evidence type="ECO:0000313" key="6">
    <source>
        <dbReference type="Proteomes" id="UP000594263"/>
    </source>
</evidence>
<dbReference type="InterPro" id="IPR033575">
    <property type="entry name" value="DDA1-like"/>
</dbReference>
<keyword evidence="3" id="KW-0472">Membrane</keyword>
<dbReference type="Gramene" id="Kaladp0006s0045.1.v1.1">
    <property type="protein sequence ID" value="Kaladp0006s0045.1.v1.1"/>
    <property type="gene ID" value="Kaladp0006s0045.v1.1"/>
</dbReference>
<dbReference type="Pfam" id="PF10172">
    <property type="entry name" value="DDA1"/>
    <property type="match status" value="1"/>
</dbReference>
<name>A0A7N0RAF0_KALFE</name>
<dbReference type="AlphaFoldDB" id="A0A7N0RAF0"/>
<accession>A0A7N0RAF0</accession>
<dbReference type="GO" id="GO:0080008">
    <property type="term" value="C:Cul4-RING E3 ubiquitin ligase complex"/>
    <property type="evidence" value="ECO:0007669"/>
    <property type="project" value="TreeGrafter"/>
</dbReference>
<organism evidence="5 6">
    <name type="scientific">Kalanchoe fedtschenkoi</name>
    <name type="common">Lavender scallops</name>
    <name type="synonym">South American air plant</name>
    <dbReference type="NCBI Taxonomy" id="63787"/>
    <lineage>
        <taxon>Eukaryota</taxon>
        <taxon>Viridiplantae</taxon>
        <taxon>Streptophyta</taxon>
        <taxon>Embryophyta</taxon>
        <taxon>Tracheophyta</taxon>
        <taxon>Spermatophyta</taxon>
        <taxon>Magnoliopsida</taxon>
        <taxon>eudicotyledons</taxon>
        <taxon>Gunneridae</taxon>
        <taxon>Pentapetalae</taxon>
        <taxon>Saxifragales</taxon>
        <taxon>Crassulaceae</taxon>
        <taxon>Kalanchoe</taxon>
    </lineage>
</organism>
<dbReference type="PANTHER" id="PTHR31879">
    <property type="entry name" value="DET1- AND DDB1-ASSOCIATED PROTEIN 1"/>
    <property type="match status" value="1"/>
</dbReference>
<comment type="similarity">
    <text evidence="1">Belongs to the DDA1 family.</text>
</comment>
<evidence type="ECO:0000259" key="4">
    <source>
        <dbReference type="Pfam" id="PF10172"/>
    </source>
</evidence>
<feature type="transmembrane region" description="Helical" evidence="3">
    <location>
        <begin position="138"/>
        <end position="160"/>
    </location>
</feature>
<feature type="compositionally biased region" description="Basic and acidic residues" evidence="2">
    <location>
        <begin position="79"/>
        <end position="102"/>
    </location>
</feature>
<dbReference type="InterPro" id="IPR018276">
    <property type="entry name" value="DDA1_dom"/>
</dbReference>
<keyword evidence="6" id="KW-1185">Reference proteome</keyword>
<dbReference type="GO" id="GO:0032436">
    <property type="term" value="P:positive regulation of proteasomal ubiquitin-dependent protein catabolic process"/>
    <property type="evidence" value="ECO:0007669"/>
    <property type="project" value="TreeGrafter"/>
</dbReference>
<dbReference type="PANTHER" id="PTHR31879:SF2">
    <property type="entry name" value="DET1- AND DDB1-ASSOCIATED PROTEIN 1"/>
    <property type="match status" value="1"/>
</dbReference>
<reference evidence="5" key="1">
    <citation type="submission" date="2021-01" db="UniProtKB">
        <authorList>
            <consortium name="EnsemblPlants"/>
        </authorList>
    </citation>
    <scope>IDENTIFICATION</scope>
</reference>
<protein>
    <recommendedName>
        <fullName evidence="4">DET1- and DDB1-associated protein 1 domain-containing protein</fullName>
    </recommendedName>
</protein>
<feature type="compositionally biased region" description="Low complexity" evidence="2">
    <location>
        <begin position="107"/>
        <end position="116"/>
    </location>
</feature>
<feature type="region of interest" description="Disordered" evidence="2">
    <location>
        <begin position="77"/>
        <end position="117"/>
    </location>
</feature>
<proteinExistence type="inferred from homology"/>
<keyword evidence="3" id="KW-1133">Transmembrane helix</keyword>
<evidence type="ECO:0000256" key="2">
    <source>
        <dbReference type="SAM" id="MobiDB-lite"/>
    </source>
</evidence>
<keyword evidence="3" id="KW-0812">Transmembrane</keyword>
<feature type="domain" description="DET1- and DDB1-associated protein 1" evidence="4">
    <location>
        <begin position="22"/>
        <end position="80"/>
    </location>
</feature>
<sequence length="173" mass="19178">MDAPSSTSKPSDSGSLASDASKFLANLPSRGLFSSNVISSKPGRLRVYVCDHDTTPPEAQLIRTNETNILIRYLTSKKNKSDSKRPCRENSSKRVSENELDRRSKRAVASSQSSSRHGTYKLKNNDLITLVLDRGKMFLILISVNGMLFFLPCLSLNLPFMSKDTQLGFSNCL</sequence>